<protein>
    <submittedName>
        <fullName evidence="1">Uncharacterized protein</fullName>
    </submittedName>
</protein>
<dbReference type="EMBL" id="BGPR01003504">
    <property type="protein sequence ID" value="GBM88968.1"/>
    <property type="molecule type" value="Genomic_DNA"/>
</dbReference>
<keyword evidence="2" id="KW-1185">Reference proteome</keyword>
<organism evidence="1 2">
    <name type="scientific">Araneus ventricosus</name>
    <name type="common">Orbweaver spider</name>
    <name type="synonym">Epeira ventricosa</name>
    <dbReference type="NCBI Taxonomy" id="182803"/>
    <lineage>
        <taxon>Eukaryota</taxon>
        <taxon>Metazoa</taxon>
        <taxon>Ecdysozoa</taxon>
        <taxon>Arthropoda</taxon>
        <taxon>Chelicerata</taxon>
        <taxon>Arachnida</taxon>
        <taxon>Araneae</taxon>
        <taxon>Araneomorphae</taxon>
        <taxon>Entelegynae</taxon>
        <taxon>Araneoidea</taxon>
        <taxon>Araneidae</taxon>
        <taxon>Araneus</taxon>
    </lineage>
</organism>
<accession>A0A4Y2JHL5</accession>
<dbReference type="AlphaFoldDB" id="A0A4Y2JHL5"/>
<evidence type="ECO:0000313" key="2">
    <source>
        <dbReference type="Proteomes" id="UP000499080"/>
    </source>
</evidence>
<sequence length="121" mass="13497">MRVKLDIHERTTPLKWRGGTPHHSLFSPSIYVGHSGAAPCKLQYLSATGHSDTLPPSSSRVREHQPSSHTFLRRSHFSIYGPGVQKKLLGQHDKLDIQILDCTTPILSGFSYRQPVLAQSN</sequence>
<comment type="caution">
    <text evidence="1">The sequence shown here is derived from an EMBL/GenBank/DDBJ whole genome shotgun (WGS) entry which is preliminary data.</text>
</comment>
<proteinExistence type="predicted"/>
<reference evidence="1 2" key="1">
    <citation type="journal article" date="2019" name="Sci. Rep.">
        <title>Orb-weaving spider Araneus ventricosus genome elucidates the spidroin gene catalogue.</title>
        <authorList>
            <person name="Kono N."/>
            <person name="Nakamura H."/>
            <person name="Ohtoshi R."/>
            <person name="Moran D.A.P."/>
            <person name="Shinohara A."/>
            <person name="Yoshida Y."/>
            <person name="Fujiwara M."/>
            <person name="Mori M."/>
            <person name="Tomita M."/>
            <person name="Arakawa K."/>
        </authorList>
    </citation>
    <scope>NUCLEOTIDE SEQUENCE [LARGE SCALE GENOMIC DNA]</scope>
</reference>
<evidence type="ECO:0000313" key="1">
    <source>
        <dbReference type="EMBL" id="GBM88968.1"/>
    </source>
</evidence>
<gene>
    <name evidence="1" type="ORF">AVEN_196810_1</name>
</gene>
<name>A0A4Y2JHL5_ARAVE</name>
<dbReference type="Proteomes" id="UP000499080">
    <property type="component" value="Unassembled WGS sequence"/>
</dbReference>